<feature type="compositionally biased region" description="Low complexity" evidence="1">
    <location>
        <begin position="56"/>
        <end position="72"/>
    </location>
</feature>
<feature type="region of interest" description="Disordered" evidence="1">
    <location>
        <begin position="472"/>
        <end position="495"/>
    </location>
</feature>
<feature type="compositionally biased region" description="Polar residues" evidence="1">
    <location>
        <begin position="990"/>
        <end position="1006"/>
    </location>
</feature>
<reference evidence="3 4" key="1">
    <citation type="submission" date="2017-06" db="EMBL/GenBank/DDBJ databases">
        <title>Aedes aegypti genome working group (AGWG) sequencing and assembly.</title>
        <authorList>
            <consortium name="Aedes aegypti Genome Working Group (AGWG)"/>
            <person name="Matthews B.J."/>
        </authorList>
    </citation>
    <scope>NUCLEOTIDE SEQUENCE [LARGE SCALE GENOMIC DNA]</scope>
    <source>
        <strain evidence="3 4">LVP_AGWG</strain>
    </source>
</reference>
<organism evidence="3 4">
    <name type="scientific">Aedes aegypti</name>
    <name type="common">Yellowfever mosquito</name>
    <name type="synonym">Culex aegypti</name>
    <dbReference type="NCBI Taxonomy" id="7159"/>
    <lineage>
        <taxon>Eukaryota</taxon>
        <taxon>Metazoa</taxon>
        <taxon>Ecdysozoa</taxon>
        <taxon>Arthropoda</taxon>
        <taxon>Hexapoda</taxon>
        <taxon>Insecta</taxon>
        <taxon>Pterygota</taxon>
        <taxon>Neoptera</taxon>
        <taxon>Endopterygota</taxon>
        <taxon>Diptera</taxon>
        <taxon>Nematocera</taxon>
        <taxon>Culicoidea</taxon>
        <taxon>Culicidae</taxon>
        <taxon>Culicinae</taxon>
        <taxon>Aedini</taxon>
        <taxon>Aedes</taxon>
        <taxon>Stegomyia</taxon>
    </lineage>
</organism>
<sequence>MNQSRPFRKPPDVEEALSSMLWTPYDNNASDSDSSVEDGAPPSLMDRLSMTPGRFNNSNSITNNNHLQSSSSSSIKRSFSEWNYRSFDDGTKAGTLHPRETVASNRYSYPYYGFQPAVAAGANAYWNSNNIYPNGYPAPITAATATATTTTTTIYPVLPSHPLPPSLLDWKQIRSTATGIYQPPAAPSSMVVPTMTATTTTSLFPLSLLSMDSIPLAGVPSAAYGFCEDDLINSNMTIGVNDTFGDYQVYPITPVASMAVGASCGGAYLSHPNGTRQQPSSMSSSSSAASGYGLSNDGNNNSNNVHQIDDYHSDNSTSLCRISAMLKPVMRSTSTHSGNVGDLHLSKDQQQRPQHSSIENATGSCSAIAGSMTTNESYVGCRPDERSKRNGQSISPFNGYHHEHMVGCEGEAADDEQHREGRANAIETPPSGFDRAAFSSVRIVNGATYAYGDLFASERRLIAATDRQTIERFSSSSDNNSAPNSNNRGSSRALDNLRGFGRSVRDRFVDIMRLNVPAAPEGSRTSVYIPSSEGMASVMESAISSEGGPRPTLTIQVNCVDTNNEVQNDVVNNVSSGVSIVNCYRETPRSAAECSSDKDSGEAAMESQFNPSDLNSANLNPTVIDKNHVNISANAEQMVHVSNTVVQNGSNDPTLIENSYGKKISAINQTTPQYPQQTDIDRIEPANNRTFTSTEAQTDDPPVPIPHEVAPPYIHPAPMMPPPLLLSPPPGSEFSTREHRRRERRERRQARNRMQHVHPMDQPPPPPPTMLRPPPIEIIPDILHSHLPPPYTTLPMGATVLAAPPAILPAVVHPAAAVHHRAAGPVGAEDCRYSFPIPIMRSSPSERSRKGCCGHWFAGPPLRALIAVVALGGVACALGGAALGATGLAGSPTSHLTAALLMIGVGVILVTVSGAAWRMTAPGAPPCLGLGSTVDLGRCSRRPCGRNGSTPHGLLYPEFQHRPPPPSYQASMQEYRLRLLLLDRDRQSGRMRSTASPPPTYRSNVGSLLRIPLTSRYNTSNGNGATSGGSSTSIFGGISGIISGAMGSSSNSINGIATQSHPAGPVDSSTPTTSLLSDPAGAPPPTYRTIDRRNSSTSIEAGTTTATGDYQVQVQKPPPEPTSTTTPTGDSIGTTTVATVEGGVSLINDDNTLPTRKTGTGTGSAPSIIKIDDGKSTAATAVGSSPMTSDQAPPHKQQRNSITSEIIENDSKRTRENVANKDLVTIVTISGTLEQKQPNLNKSQPPPDAPDSKKGAKSKSSKHDAAGAASPGKL</sequence>
<feature type="transmembrane region" description="Helical" evidence="2">
    <location>
        <begin position="896"/>
        <end position="917"/>
    </location>
</feature>
<protein>
    <submittedName>
        <fullName evidence="3">Uncharacterized protein</fullName>
    </submittedName>
</protein>
<dbReference type="InParanoid" id="A0A6I8U5X0"/>
<feature type="region of interest" description="Disordered" evidence="1">
    <location>
        <begin position="721"/>
        <end position="767"/>
    </location>
</feature>
<feature type="transmembrane region" description="Helical" evidence="2">
    <location>
        <begin position="862"/>
        <end position="884"/>
    </location>
</feature>
<dbReference type="AlphaFoldDB" id="A0A6I8U5X0"/>
<evidence type="ECO:0000313" key="3">
    <source>
        <dbReference type="EnsemblMetazoa" id="AAEL024713-PA"/>
    </source>
</evidence>
<feature type="region of interest" description="Disordered" evidence="1">
    <location>
        <begin position="1146"/>
        <end position="1215"/>
    </location>
</feature>
<feature type="compositionally biased region" description="Polar residues" evidence="1">
    <location>
        <begin position="1177"/>
        <end position="1191"/>
    </location>
</feature>
<accession>A0A6I8U5X0</accession>
<keyword evidence="2" id="KW-1133">Transmembrane helix</keyword>
<dbReference type="PANTHER" id="PTHR37002">
    <property type="entry name" value="AGAP007005-PA"/>
    <property type="match status" value="1"/>
</dbReference>
<feature type="compositionally biased region" description="Low complexity" evidence="1">
    <location>
        <begin position="280"/>
        <end position="304"/>
    </location>
</feature>
<feature type="compositionally biased region" description="Polar residues" evidence="1">
    <location>
        <begin position="1095"/>
        <end position="1114"/>
    </location>
</feature>
<keyword evidence="2" id="KW-0812">Transmembrane</keyword>
<feature type="region of interest" description="Disordered" evidence="1">
    <location>
        <begin position="592"/>
        <end position="617"/>
    </location>
</feature>
<feature type="compositionally biased region" description="Low complexity" evidence="1">
    <location>
        <begin position="1067"/>
        <end position="1079"/>
    </location>
</feature>
<keyword evidence="4" id="KW-1185">Reference proteome</keyword>
<feature type="region of interest" description="Disordered" evidence="1">
    <location>
        <begin position="986"/>
        <end position="1007"/>
    </location>
</feature>
<feature type="region of interest" description="Disordered" evidence="1">
    <location>
        <begin position="1"/>
        <end position="72"/>
    </location>
</feature>
<feature type="compositionally biased region" description="Polar residues" evidence="1">
    <location>
        <begin position="607"/>
        <end position="617"/>
    </location>
</feature>
<feature type="region of interest" description="Disordered" evidence="1">
    <location>
        <begin position="332"/>
        <end position="359"/>
    </location>
</feature>
<reference evidence="3" key="2">
    <citation type="submission" date="2020-05" db="UniProtKB">
        <authorList>
            <consortium name="EnsemblMetazoa"/>
        </authorList>
    </citation>
    <scope>IDENTIFICATION</scope>
    <source>
        <strain evidence="3">LVP_AGWG</strain>
    </source>
</reference>
<feature type="compositionally biased region" description="Polar residues" evidence="1">
    <location>
        <begin position="1230"/>
        <end position="1243"/>
    </location>
</feature>
<dbReference type="OrthoDB" id="10070859at2759"/>
<gene>
    <name evidence="3" type="primary">110676024</name>
</gene>
<evidence type="ECO:0000313" key="4">
    <source>
        <dbReference type="Proteomes" id="UP000008820"/>
    </source>
</evidence>
<dbReference type="EnsemblMetazoa" id="AAEL024713-RA">
    <property type="protein sequence ID" value="AAEL024713-PA"/>
    <property type="gene ID" value="AAEL024713"/>
</dbReference>
<proteinExistence type="predicted"/>
<evidence type="ECO:0000256" key="2">
    <source>
        <dbReference type="SAM" id="Phobius"/>
    </source>
</evidence>
<feature type="region of interest" description="Disordered" evidence="1">
    <location>
        <begin position="271"/>
        <end position="310"/>
    </location>
</feature>
<feature type="compositionally biased region" description="Low complexity" evidence="1">
    <location>
        <begin position="1122"/>
        <end position="1134"/>
    </location>
</feature>
<dbReference type="Proteomes" id="UP000008820">
    <property type="component" value="Chromosome 2"/>
</dbReference>
<feature type="compositionally biased region" description="Basic residues" evidence="1">
    <location>
        <begin position="738"/>
        <end position="756"/>
    </location>
</feature>
<feature type="region of interest" description="Disordered" evidence="1">
    <location>
        <begin position="1230"/>
        <end position="1274"/>
    </location>
</feature>
<feature type="compositionally biased region" description="Low complexity" evidence="1">
    <location>
        <begin position="474"/>
        <end position="491"/>
    </location>
</feature>
<feature type="region of interest" description="Disordered" evidence="1">
    <location>
        <begin position="1053"/>
        <end position="1134"/>
    </location>
</feature>
<evidence type="ECO:0000256" key="1">
    <source>
        <dbReference type="SAM" id="MobiDB-lite"/>
    </source>
</evidence>
<feature type="compositionally biased region" description="Pro residues" evidence="1">
    <location>
        <begin position="721"/>
        <end position="731"/>
    </location>
</feature>
<name>A0A6I8U5X0_AEDAE</name>
<feature type="compositionally biased region" description="Polar residues" evidence="1">
    <location>
        <begin position="1148"/>
        <end position="1165"/>
    </location>
</feature>
<dbReference type="PANTHER" id="PTHR37002:SF10">
    <property type="entry name" value="TRANSGLUTAMINASE-LIKE DOMAIN-CONTAINING PROTEIN"/>
    <property type="match status" value="1"/>
</dbReference>
<keyword evidence="2" id="KW-0472">Membrane</keyword>